<evidence type="ECO:0000313" key="5">
    <source>
        <dbReference type="EMBL" id="MBS3057856.1"/>
    </source>
</evidence>
<dbReference type="InterPro" id="IPR004843">
    <property type="entry name" value="Calcineurin-like_PHP"/>
</dbReference>
<dbReference type="Gene3D" id="3.60.21.10">
    <property type="match status" value="1"/>
</dbReference>
<reference evidence="5" key="2">
    <citation type="submission" date="2021-05" db="EMBL/GenBank/DDBJ databases">
        <title>Protein family content uncovers lineage relationships and bacterial pathway maintenance mechanisms in DPANN archaea.</title>
        <authorList>
            <person name="Castelle C.J."/>
            <person name="Meheust R."/>
            <person name="Jaffe A.L."/>
            <person name="Seitz K."/>
            <person name="Gong X."/>
            <person name="Baker B.J."/>
            <person name="Banfield J.F."/>
        </authorList>
    </citation>
    <scope>NUCLEOTIDE SEQUENCE</scope>
    <source>
        <strain evidence="5">RIFCSPLOWO2_01_FULL_43_13</strain>
    </source>
</reference>
<reference evidence="5" key="1">
    <citation type="submission" date="2021-03" db="EMBL/GenBank/DDBJ databases">
        <authorList>
            <person name="Jaffe A."/>
        </authorList>
    </citation>
    <scope>NUCLEOTIDE SEQUENCE</scope>
    <source>
        <strain evidence="5">RIFCSPLOWO2_01_FULL_43_13</strain>
    </source>
</reference>
<protein>
    <submittedName>
        <fullName evidence="5">DNA repair exonuclease</fullName>
    </submittedName>
</protein>
<evidence type="ECO:0000259" key="4">
    <source>
        <dbReference type="Pfam" id="PF00149"/>
    </source>
</evidence>
<keyword evidence="2" id="KW-0378">Hydrolase</keyword>
<dbReference type="AlphaFoldDB" id="A0A8T4L4B6"/>
<dbReference type="EMBL" id="JAGVWB010000004">
    <property type="protein sequence ID" value="MBS3057856.1"/>
    <property type="molecule type" value="Genomic_DNA"/>
</dbReference>
<evidence type="ECO:0000256" key="3">
    <source>
        <dbReference type="ARBA" id="ARBA00022839"/>
    </source>
</evidence>
<sequence length="413" mass="46352">MKLGIFSDTHLGFASGTKRHSDALMQAKQALQILVDEKVDAVLMIGDFFDEEIPRQETWHDAFELLEIALKAGKTNLKISVEKRDAKPVKKGFEGIPVIAIHGTHEHRGKDYKNALEILEKAGFLIHLHASKALLESEKEKVCVFGLSGVPEKHAKDALKAWNPKPEKDCLNVLLLHQSFTEFLPFDDEMTATLSLEDLPKGFDFVINGHLHWSLEKKIGNSVFLMPGSTITTQLKSHESSKQKGVMLLDSKTKKVSFKEIPKQRQVFYEKLKFEKAEPAKVLEKAEAAISGFLKKNTSSLEPLIRVKCTGSLAKGFSSSDISFAGIEEKFSGRALLSLDKDFSSEAFKQTIAELRELQKQKKSISQTGLDILEKKLQETSFGNAFDVRQIFELLSEGKNEEVEKLLQKPRKD</sequence>
<name>A0A8T4L4B6_9ARCH</name>
<keyword evidence="1" id="KW-0540">Nuclease</keyword>
<dbReference type="InterPro" id="IPR029052">
    <property type="entry name" value="Metallo-depent_PP-like"/>
</dbReference>
<keyword evidence="3 5" id="KW-0269">Exonuclease</keyword>
<dbReference type="PANTHER" id="PTHR30337">
    <property type="entry name" value="COMPONENT OF ATP-DEPENDENT DSDNA EXONUCLEASE"/>
    <property type="match status" value="1"/>
</dbReference>
<dbReference type="InterPro" id="IPR041796">
    <property type="entry name" value="Mre11_N"/>
</dbReference>
<accession>A0A8T4L4B6</accession>
<comment type="caution">
    <text evidence="5">The sequence shown here is derived from an EMBL/GenBank/DDBJ whole genome shotgun (WGS) entry which is preliminary data.</text>
</comment>
<evidence type="ECO:0000256" key="2">
    <source>
        <dbReference type="ARBA" id="ARBA00022801"/>
    </source>
</evidence>
<gene>
    <name evidence="5" type="ORF">J4478_00465</name>
</gene>
<dbReference type="CDD" id="cd00840">
    <property type="entry name" value="MPP_Mre11_N"/>
    <property type="match status" value="1"/>
</dbReference>
<dbReference type="Proteomes" id="UP000680185">
    <property type="component" value="Unassembled WGS sequence"/>
</dbReference>
<dbReference type="Pfam" id="PF00149">
    <property type="entry name" value="Metallophos"/>
    <property type="match status" value="1"/>
</dbReference>
<evidence type="ECO:0000256" key="1">
    <source>
        <dbReference type="ARBA" id="ARBA00022722"/>
    </source>
</evidence>
<dbReference type="SUPFAM" id="SSF56300">
    <property type="entry name" value="Metallo-dependent phosphatases"/>
    <property type="match status" value="1"/>
</dbReference>
<dbReference type="InterPro" id="IPR050535">
    <property type="entry name" value="DNA_Repair-Maintenance_Comp"/>
</dbReference>
<proteinExistence type="predicted"/>
<feature type="domain" description="Calcineurin-like phosphoesterase" evidence="4">
    <location>
        <begin position="1"/>
        <end position="213"/>
    </location>
</feature>
<dbReference type="PANTHER" id="PTHR30337:SF0">
    <property type="entry name" value="NUCLEASE SBCCD SUBUNIT D"/>
    <property type="match status" value="1"/>
</dbReference>
<evidence type="ECO:0000313" key="6">
    <source>
        <dbReference type="Proteomes" id="UP000680185"/>
    </source>
</evidence>
<dbReference type="GO" id="GO:0004527">
    <property type="term" value="F:exonuclease activity"/>
    <property type="evidence" value="ECO:0007669"/>
    <property type="project" value="UniProtKB-KW"/>
</dbReference>
<organism evidence="5 6">
    <name type="scientific">Candidatus Iainarchaeum sp</name>
    <dbReference type="NCBI Taxonomy" id="3101447"/>
    <lineage>
        <taxon>Archaea</taxon>
        <taxon>Candidatus Iainarchaeota</taxon>
        <taxon>Candidatus Iainarchaeia</taxon>
        <taxon>Candidatus Iainarchaeales</taxon>
        <taxon>Candidatus Iainarchaeaceae</taxon>
        <taxon>Candidatus Iainarchaeum</taxon>
    </lineage>
</organism>